<dbReference type="NCBIfam" id="TIGR00229">
    <property type="entry name" value="sensory_box"/>
    <property type="match status" value="1"/>
</dbReference>
<evidence type="ECO:0000256" key="4">
    <source>
        <dbReference type="SAM" id="Coils"/>
    </source>
</evidence>
<evidence type="ECO:0000259" key="7">
    <source>
        <dbReference type="PROSITE" id="PS50112"/>
    </source>
</evidence>
<evidence type="ECO:0000256" key="5">
    <source>
        <dbReference type="SAM" id="Phobius"/>
    </source>
</evidence>
<dbReference type="EC" id="2.7.13.3" evidence="2"/>
<dbReference type="InterPro" id="IPR036097">
    <property type="entry name" value="HisK_dim/P_sf"/>
</dbReference>
<feature type="coiled-coil region" evidence="4">
    <location>
        <begin position="146"/>
        <end position="173"/>
    </location>
</feature>
<dbReference type="CDD" id="cd00130">
    <property type="entry name" value="PAS"/>
    <property type="match status" value="1"/>
</dbReference>
<name>A0ABY5ZNQ3_9BACT</name>
<dbReference type="PRINTS" id="PR00344">
    <property type="entry name" value="BCTRLSENSOR"/>
</dbReference>
<feature type="transmembrane region" description="Helical" evidence="5">
    <location>
        <begin position="12"/>
        <end position="36"/>
    </location>
</feature>
<feature type="domain" description="PAS" evidence="7">
    <location>
        <begin position="396"/>
        <end position="433"/>
    </location>
</feature>
<reference evidence="9" key="1">
    <citation type="journal article" date="2022" name="Environ. Microbiol.">
        <title>Geoalkalibacter halelectricus SAP #1 sp. nov. possessing extracellular electron transfer and mineral#reducing capabilities from a haloalkaline environment.</title>
        <authorList>
            <person name="Yadav S."/>
            <person name="Singh R."/>
            <person name="Sundharam S.S."/>
            <person name="Chaudhary S."/>
            <person name="Krishnamurthi S."/>
            <person name="Patil S.A."/>
        </authorList>
    </citation>
    <scope>NUCLEOTIDE SEQUENCE</scope>
    <source>
        <strain evidence="9">SAP-1</strain>
    </source>
</reference>
<evidence type="ECO:0000256" key="1">
    <source>
        <dbReference type="ARBA" id="ARBA00000085"/>
    </source>
</evidence>
<keyword evidence="9" id="KW-0067">ATP-binding</keyword>
<gene>
    <name evidence="9" type="ORF">L9S41_14480</name>
</gene>
<dbReference type="SMART" id="SM00387">
    <property type="entry name" value="HATPase_c"/>
    <property type="match status" value="1"/>
</dbReference>
<dbReference type="EMBL" id="CP092109">
    <property type="protein sequence ID" value="UWZ78876.1"/>
    <property type="molecule type" value="Genomic_DNA"/>
</dbReference>
<dbReference type="Gene3D" id="3.30.450.20">
    <property type="entry name" value="PAS domain"/>
    <property type="match status" value="1"/>
</dbReference>
<keyword evidence="9" id="KW-0547">Nucleotide-binding</keyword>
<dbReference type="SMART" id="SM00091">
    <property type="entry name" value="PAS"/>
    <property type="match status" value="1"/>
</dbReference>
<dbReference type="PANTHER" id="PTHR43065:SF42">
    <property type="entry name" value="TWO-COMPONENT SENSOR PPRA"/>
    <property type="match status" value="1"/>
</dbReference>
<organism evidence="9 10">
    <name type="scientific">Geoalkalibacter halelectricus</name>
    <dbReference type="NCBI Taxonomy" id="2847045"/>
    <lineage>
        <taxon>Bacteria</taxon>
        <taxon>Pseudomonadati</taxon>
        <taxon>Thermodesulfobacteriota</taxon>
        <taxon>Desulfuromonadia</taxon>
        <taxon>Desulfuromonadales</taxon>
        <taxon>Geoalkalibacteraceae</taxon>
        <taxon>Geoalkalibacter</taxon>
    </lineage>
</organism>
<dbReference type="CDD" id="cd00082">
    <property type="entry name" value="HisKA"/>
    <property type="match status" value="1"/>
</dbReference>
<dbReference type="Proteomes" id="UP001060414">
    <property type="component" value="Chromosome"/>
</dbReference>
<dbReference type="InterPro" id="IPR035965">
    <property type="entry name" value="PAS-like_dom_sf"/>
</dbReference>
<evidence type="ECO:0000256" key="2">
    <source>
        <dbReference type="ARBA" id="ARBA00012438"/>
    </source>
</evidence>
<dbReference type="SUPFAM" id="SSF47384">
    <property type="entry name" value="Homodimeric domain of signal transducing histidine kinase"/>
    <property type="match status" value="1"/>
</dbReference>
<feature type="transmembrane region" description="Helical" evidence="5">
    <location>
        <begin position="354"/>
        <end position="375"/>
    </location>
</feature>
<feature type="coiled-coil region" evidence="4">
    <location>
        <begin position="296"/>
        <end position="323"/>
    </location>
</feature>
<accession>A0ABY5ZNQ3</accession>
<protein>
    <recommendedName>
        <fullName evidence="2">histidine kinase</fullName>
        <ecNumber evidence="2">2.7.13.3</ecNumber>
    </recommendedName>
</protein>
<dbReference type="GO" id="GO:0005524">
    <property type="term" value="F:ATP binding"/>
    <property type="evidence" value="ECO:0007669"/>
    <property type="project" value="UniProtKB-KW"/>
</dbReference>
<dbReference type="SMART" id="SM00086">
    <property type="entry name" value="PAC"/>
    <property type="match status" value="1"/>
</dbReference>
<keyword evidence="5" id="KW-0812">Transmembrane</keyword>
<dbReference type="InterPro" id="IPR005467">
    <property type="entry name" value="His_kinase_dom"/>
</dbReference>
<feature type="coiled-coil region" evidence="4">
    <location>
        <begin position="511"/>
        <end position="563"/>
    </location>
</feature>
<dbReference type="PROSITE" id="PS50109">
    <property type="entry name" value="HIS_KIN"/>
    <property type="match status" value="1"/>
</dbReference>
<dbReference type="InterPro" id="IPR003594">
    <property type="entry name" value="HATPase_dom"/>
</dbReference>
<dbReference type="Pfam" id="PF02518">
    <property type="entry name" value="HATPase_c"/>
    <property type="match status" value="1"/>
</dbReference>
<dbReference type="Gene3D" id="1.10.287.130">
    <property type="match status" value="1"/>
</dbReference>
<dbReference type="PANTHER" id="PTHR43065">
    <property type="entry name" value="SENSOR HISTIDINE KINASE"/>
    <property type="match status" value="1"/>
</dbReference>
<dbReference type="Gene3D" id="3.30.565.10">
    <property type="entry name" value="Histidine kinase-like ATPase, C-terminal domain"/>
    <property type="match status" value="1"/>
</dbReference>
<proteinExistence type="predicted"/>
<sequence>MARDHRRIVILLVWTLVSIGLLSGALTNGLVGWTLMTLNRERIQMLEQDRQLVHQAGRLQRIGQDARSDINALLQADGGPDQAAHADEFARVIRTLRKDFDDHPGSATLDDLEAAGQELAQVRRQAHDWMLRYQPVAFDQREKLTLGQVRALLEEMRAAAETLEGRRRLEEAVALRRWRQAAPARSPALAQEFLETQAGQRSRILNEIRTELAELSRLAETLAGEDQLDYLADLRDNQLKPVLDRLEQQLLWLDQDSEDAAGLAPRQVLDLREELFGRGHQVVPEYQTIRLGEGGLFRLSTDVLLLRQERERLQEQAQALFARLERIHPVMADLAGQRSRAIARQAEESLMRGLVNLMLLSVLVMSGFLGLGWLISRRVENQVKIMAQLRRQNDLILNSAGEGILGLDRGGRASFINPAGARLLGMSAEELIGGDHRRLFHLPPAGQSFSSAAPGPLAPVLDTGAVVHDDDHLFRRADGSSFSGEYTATPIHNEQGQIEGAVVTFVDISARKQAEAALQKTLAELDELNRSLEAKVAERTRALEEKNLELLNTQEELVRKEKLAAIGSLASGVAHEINNPAAIIRGNVEILRRRLKEDDSGREEVLEILKHTERISRITQSLLLFAREQNLPPAPSEDVDIHALLDDILAQASHQVSFAGIAVERGFAATAPILSADREKLRQVFTNLMVNAAQAMEGGGTLRIDTRRHAGRLEVCVCDTGPGIAPEVRAKIFNPFFTTKKTGTGLGLAVTYGIVQSLGGTLEVDSEPGKGATFTVSVPMID</sequence>
<dbReference type="Pfam" id="PF00512">
    <property type="entry name" value="HisKA"/>
    <property type="match status" value="1"/>
</dbReference>
<evidence type="ECO:0000256" key="3">
    <source>
        <dbReference type="ARBA" id="ARBA00022553"/>
    </source>
</evidence>
<evidence type="ECO:0000259" key="8">
    <source>
        <dbReference type="PROSITE" id="PS50113"/>
    </source>
</evidence>
<keyword evidence="5" id="KW-1133">Transmembrane helix</keyword>
<dbReference type="RefSeq" id="WP_260747236.1">
    <property type="nucleotide sequence ID" value="NZ_CP092109.1"/>
</dbReference>
<dbReference type="SUPFAM" id="SSF55874">
    <property type="entry name" value="ATPase domain of HSP90 chaperone/DNA topoisomerase II/histidine kinase"/>
    <property type="match status" value="1"/>
</dbReference>
<dbReference type="InterPro" id="IPR004358">
    <property type="entry name" value="Sig_transdc_His_kin-like_C"/>
</dbReference>
<dbReference type="SMART" id="SM00388">
    <property type="entry name" value="HisKA"/>
    <property type="match status" value="1"/>
</dbReference>
<comment type="catalytic activity">
    <reaction evidence="1">
        <text>ATP + protein L-histidine = ADP + protein N-phospho-L-histidine.</text>
        <dbReference type="EC" id="2.7.13.3"/>
    </reaction>
</comment>
<dbReference type="InterPro" id="IPR000014">
    <property type="entry name" value="PAS"/>
</dbReference>
<dbReference type="InterPro" id="IPR003661">
    <property type="entry name" value="HisK_dim/P_dom"/>
</dbReference>
<dbReference type="PROSITE" id="PS50112">
    <property type="entry name" value="PAS"/>
    <property type="match status" value="1"/>
</dbReference>
<keyword evidence="10" id="KW-1185">Reference proteome</keyword>
<keyword evidence="3" id="KW-0597">Phosphoprotein</keyword>
<feature type="domain" description="PAC" evidence="8">
    <location>
        <begin position="468"/>
        <end position="520"/>
    </location>
</feature>
<evidence type="ECO:0000313" key="10">
    <source>
        <dbReference type="Proteomes" id="UP001060414"/>
    </source>
</evidence>
<dbReference type="InterPro" id="IPR001610">
    <property type="entry name" value="PAC"/>
</dbReference>
<dbReference type="InterPro" id="IPR000700">
    <property type="entry name" value="PAS-assoc_C"/>
</dbReference>
<dbReference type="SUPFAM" id="SSF55785">
    <property type="entry name" value="PYP-like sensor domain (PAS domain)"/>
    <property type="match status" value="1"/>
</dbReference>
<dbReference type="Pfam" id="PF13426">
    <property type="entry name" value="PAS_9"/>
    <property type="match status" value="1"/>
</dbReference>
<evidence type="ECO:0000313" key="9">
    <source>
        <dbReference type="EMBL" id="UWZ78876.1"/>
    </source>
</evidence>
<keyword evidence="5" id="KW-0472">Membrane</keyword>
<evidence type="ECO:0000259" key="6">
    <source>
        <dbReference type="PROSITE" id="PS50109"/>
    </source>
</evidence>
<dbReference type="PROSITE" id="PS50113">
    <property type="entry name" value="PAC"/>
    <property type="match status" value="1"/>
</dbReference>
<dbReference type="InterPro" id="IPR036890">
    <property type="entry name" value="HATPase_C_sf"/>
</dbReference>
<keyword evidence="4" id="KW-0175">Coiled coil</keyword>
<feature type="domain" description="Histidine kinase" evidence="6">
    <location>
        <begin position="572"/>
        <end position="782"/>
    </location>
</feature>